<keyword evidence="1" id="KW-0732">Signal</keyword>
<dbReference type="Proteomes" id="UP000789595">
    <property type="component" value="Unassembled WGS sequence"/>
</dbReference>
<proteinExistence type="predicted"/>
<keyword evidence="3" id="KW-1185">Reference proteome</keyword>
<dbReference type="OrthoDB" id="10612642at2759"/>
<name>A0A8J2WWW3_9STRA</name>
<evidence type="ECO:0000256" key="1">
    <source>
        <dbReference type="SAM" id="SignalP"/>
    </source>
</evidence>
<protein>
    <submittedName>
        <fullName evidence="2">Uncharacterized protein</fullName>
    </submittedName>
</protein>
<accession>A0A8J2WWW3</accession>
<sequence>MAAVKLLAIITTTHACLDAPQRPRRHHHALVTRRWVVKRFPRHDPSRYFSIIRAPVGTDYWLLAKNGSYPNAALKSTLNVFKGCDAKLRGCAPPHVVAKGASDVHNYAVLADNQKVWGVTGLTSQKRSTTMGLLASSSDWLVNSIPGLSSDHPGCVERRPNRPVCEYDGRFSLAKLGNATLLYARGNTNPVSGGRAVTISTLVKNEWGPLRPITFQPSPKPFDVLHDPNKAREEADVYFGAVNENPSVPGTLLGLFPTALKTAASILMAVSCDGSHFSAPIRLFESSHVGGEIVDHAVDGISVDGDDVLLYVHAGVPGVFEKTCAFKALHPKPGVKKHNVTENWREPRSELIGLSIHREKLATWTRKQMMGLEGCGPDTSRRRRN</sequence>
<reference evidence="2" key="1">
    <citation type="submission" date="2021-11" db="EMBL/GenBank/DDBJ databases">
        <authorList>
            <consortium name="Genoscope - CEA"/>
            <person name="William W."/>
        </authorList>
    </citation>
    <scope>NUCLEOTIDE SEQUENCE</scope>
</reference>
<gene>
    <name evidence="2" type="ORF">PECAL_2P21930</name>
</gene>
<dbReference type="AlphaFoldDB" id="A0A8J2WWW3"/>
<evidence type="ECO:0000313" key="2">
    <source>
        <dbReference type="EMBL" id="CAH0369085.1"/>
    </source>
</evidence>
<organism evidence="2 3">
    <name type="scientific">Pelagomonas calceolata</name>
    <dbReference type="NCBI Taxonomy" id="35677"/>
    <lineage>
        <taxon>Eukaryota</taxon>
        <taxon>Sar</taxon>
        <taxon>Stramenopiles</taxon>
        <taxon>Ochrophyta</taxon>
        <taxon>Pelagophyceae</taxon>
        <taxon>Pelagomonadales</taxon>
        <taxon>Pelagomonadaceae</taxon>
        <taxon>Pelagomonas</taxon>
    </lineage>
</organism>
<feature type="signal peptide" evidence="1">
    <location>
        <begin position="1"/>
        <end position="15"/>
    </location>
</feature>
<evidence type="ECO:0000313" key="3">
    <source>
        <dbReference type="Proteomes" id="UP000789595"/>
    </source>
</evidence>
<comment type="caution">
    <text evidence="2">The sequence shown here is derived from an EMBL/GenBank/DDBJ whole genome shotgun (WGS) entry which is preliminary data.</text>
</comment>
<feature type="chain" id="PRO_5035191320" evidence="1">
    <location>
        <begin position="16"/>
        <end position="385"/>
    </location>
</feature>
<dbReference type="EMBL" id="CAKKNE010000002">
    <property type="protein sequence ID" value="CAH0369085.1"/>
    <property type="molecule type" value="Genomic_DNA"/>
</dbReference>